<feature type="compositionally biased region" description="Basic residues" evidence="1">
    <location>
        <begin position="274"/>
        <end position="284"/>
    </location>
</feature>
<dbReference type="InterPro" id="IPR057191">
    <property type="entry name" value="DUF7869"/>
</dbReference>
<feature type="domain" description="DUF7869" evidence="2">
    <location>
        <begin position="631"/>
        <end position="741"/>
    </location>
</feature>
<evidence type="ECO:0000313" key="3">
    <source>
        <dbReference type="Proteomes" id="UP000322000"/>
    </source>
</evidence>
<dbReference type="PANTHER" id="PTHR10773">
    <property type="entry name" value="DNA-DIRECTED RNA POLYMERASES I, II, AND III SUBUNIT RPABC2"/>
    <property type="match status" value="1"/>
</dbReference>
<dbReference type="RefSeq" id="XP_026728385.1">
    <property type="nucleotide sequence ID" value="XM_026872584.1"/>
</dbReference>
<dbReference type="GeneID" id="113494301"/>
<accession>A0A7E5VJB2</accession>
<sequence>MASSRACRIMQLLSIENKTIEARSEDEDETLKSNIDNVPSEKIRSQYSEMLQDKENLEESLDSCDDILSDYDSNIKYDHRLITSRKVQPSCKNKEHELKISQVSLVPAYDSDDSSEDNSYITRAATVTEIRQSLPKPNSPSSSSSSSSSSTSSSDSDSSLSSEGPKRCSPELTTNTNEYRIIDSQVIEQNRGTSSIETAQSDSSKMILRQQNFNNTSNNISPMFTDESDIDLSDDDPSFDYEKLIHNKKKKNYIFESHTTESDSDGSSQININKKGRKRTRNPTKWKQNQIKKLRNTGESYVSTAKTHKTIPSRCLKIPCTEKCKLKCTENISTPDRYDLFKEFWDLGDLNKQRAYISTCMVDIVPKYKYTNAEKPRRPNKAYYFTVNNIKIRVCKTFFKSTLDITDRTIFTVQTRVSERGFMLEDMRGRHNKHRTLSSELTSDIRKHILSIPKMESHYVRASTSRQFIDGGKTIKDLYKDFVEDQKKDSKEFGNYIAYYTIFTKEFNLSFFQPKKDQCDLCLSYKNSVEEKKKELEEKFNTHLEEKALSRHEKQEDRRVINKNNKVVIYDLQAVLQCPRGDSSSFYYKSKLNSYNLTLTELTTATSKTAYDNVHCYFWTESDAKRGAVEIGTCVLKYLERLREEDTEEKNIIFYSDNCCGQNKNKYIATLYLFATQNFNINTITHKFLITGHTQNEADSVHSLIEKEIKKNLKSGPIYSPDQYIALIKNAKKSKPAINVHELTFESFMDMKLLQEEWGYNYNIDIEGQTVNWNNIKVLFMKKECPFSIFFKTSYKDNNYREINVRNKRKKMSILTQITLHKAYTQRQDISVNKKKDLKDLINKGLIPPFYTNFYNSIIN</sequence>
<dbReference type="AlphaFoldDB" id="A0A7E5VJB2"/>
<evidence type="ECO:0000256" key="1">
    <source>
        <dbReference type="SAM" id="MobiDB-lite"/>
    </source>
</evidence>
<feature type="region of interest" description="Disordered" evidence="1">
    <location>
        <begin position="129"/>
        <end position="181"/>
    </location>
</feature>
<proteinExistence type="predicted"/>
<evidence type="ECO:0000259" key="2">
    <source>
        <dbReference type="Pfam" id="PF25273"/>
    </source>
</evidence>
<dbReference type="InParanoid" id="A0A7E5VJB2"/>
<organism evidence="3 4">
    <name type="scientific">Trichoplusia ni</name>
    <name type="common">Cabbage looper</name>
    <dbReference type="NCBI Taxonomy" id="7111"/>
    <lineage>
        <taxon>Eukaryota</taxon>
        <taxon>Metazoa</taxon>
        <taxon>Ecdysozoa</taxon>
        <taxon>Arthropoda</taxon>
        <taxon>Hexapoda</taxon>
        <taxon>Insecta</taxon>
        <taxon>Pterygota</taxon>
        <taxon>Neoptera</taxon>
        <taxon>Endopterygota</taxon>
        <taxon>Lepidoptera</taxon>
        <taxon>Glossata</taxon>
        <taxon>Ditrysia</taxon>
        <taxon>Noctuoidea</taxon>
        <taxon>Noctuidae</taxon>
        <taxon>Plusiinae</taxon>
        <taxon>Trichoplusia</taxon>
    </lineage>
</organism>
<name>A0A7E5VJB2_TRINI</name>
<keyword evidence="3" id="KW-1185">Reference proteome</keyword>
<feature type="compositionally biased region" description="Low complexity" evidence="1">
    <location>
        <begin position="139"/>
        <end position="162"/>
    </location>
</feature>
<reference evidence="4" key="1">
    <citation type="submission" date="2025-08" db="UniProtKB">
        <authorList>
            <consortium name="RefSeq"/>
        </authorList>
    </citation>
    <scope>IDENTIFICATION</scope>
</reference>
<evidence type="ECO:0000313" key="4">
    <source>
        <dbReference type="RefSeq" id="XP_026728385.1"/>
    </source>
</evidence>
<dbReference type="Pfam" id="PF25273">
    <property type="entry name" value="DUF7869"/>
    <property type="match status" value="1"/>
</dbReference>
<dbReference type="OrthoDB" id="6776127at2759"/>
<dbReference type="PANTHER" id="PTHR10773:SF19">
    <property type="match status" value="1"/>
</dbReference>
<gene>
    <name evidence="4" type="primary">LOC113494301</name>
</gene>
<dbReference type="KEGG" id="tnl:113494301"/>
<feature type="region of interest" description="Disordered" evidence="1">
    <location>
        <begin position="258"/>
        <end position="284"/>
    </location>
</feature>
<dbReference type="Proteomes" id="UP000322000">
    <property type="component" value="Chromosome 5"/>
</dbReference>
<protein>
    <submittedName>
        <fullName evidence="4">Uncharacterized protein LOC113494301</fullName>
    </submittedName>
</protein>